<proteinExistence type="predicted"/>
<dbReference type="RefSeq" id="WP_271715476.1">
    <property type="nucleotide sequence ID" value="NZ_AP024169.1"/>
</dbReference>
<dbReference type="EMBL" id="AP024169">
    <property type="protein sequence ID" value="BCN30241.1"/>
    <property type="molecule type" value="Genomic_DNA"/>
</dbReference>
<gene>
    <name evidence="1" type="ORF">bsdtb5_15360</name>
</gene>
<dbReference type="AlphaFoldDB" id="A0A7R7EKG8"/>
<dbReference type="InterPro" id="IPR027417">
    <property type="entry name" value="P-loop_NTPase"/>
</dbReference>
<organism evidence="1 2">
    <name type="scientific">Anaeromicropila herbilytica</name>
    <dbReference type="NCBI Taxonomy" id="2785025"/>
    <lineage>
        <taxon>Bacteria</taxon>
        <taxon>Bacillati</taxon>
        <taxon>Bacillota</taxon>
        <taxon>Clostridia</taxon>
        <taxon>Lachnospirales</taxon>
        <taxon>Lachnospiraceae</taxon>
        <taxon>Anaeromicropila</taxon>
    </lineage>
</organism>
<keyword evidence="2" id="KW-1185">Reference proteome</keyword>
<dbReference type="SUPFAM" id="SSF52540">
    <property type="entry name" value="P-loop containing nucleoside triphosphate hydrolases"/>
    <property type="match status" value="1"/>
</dbReference>
<evidence type="ECO:0000313" key="1">
    <source>
        <dbReference type="EMBL" id="BCN30241.1"/>
    </source>
</evidence>
<dbReference type="Proteomes" id="UP000595897">
    <property type="component" value="Chromosome"/>
</dbReference>
<protein>
    <recommendedName>
        <fullName evidence="3">AAA domain-containing protein</fullName>
    </recommendedName>
</protein>
<evidence type="ECO:0000313" key="2">
    <source>
        <dbReference type="Proteomes" id="UP000595897"/>
    </source>
</evidence>
<dbReference type="KEGG" id="ahb:bsdtb5_15360"/>
<evidence type="ECO:0008006" key="3">
    <source>
        <dbReference type="Google" id="ProtNLM"/>
    </source>
</evidence>
<reference evidence="1 2" key="1">
    <citation type="submission" date="2020-11" db="EMBL/GenBank/DDBJ databases">
        <title>Draft genome sequencing of a Lachnospiraceae strain isolated from anoxic soil subjected to BSD treatment.</title>
        <authorList>
            <person name="Uek A."/>
            <person name="Tonouchi A."/>
        </authorList>
    </citation>
    <scope>NUCLEOTIDE SEQUENCE [LARGE SCALE GENOMIC DNA]</scope>
    <source>
        <strain evidence="1 2">TB5</strain>
    </source>
</reference>
<name>A0A7R7EKG8_9FIRM</name>
<accession>A0A7R7EKG8</accession>
<dbReference type="Gene3D" id="3.40.50.300">
    <property type="entry name" value="P-loop containing nucleotide triphosphate hydrolases"/>
    <property type="match status" value="1"/>
</dbReference>
<sequence>MKTAFFSNVSGKNGVTSNIACISIMCAMEYQLRSMIIENHSNLNSIENAFVRYHEHYLVNEDYYYFNHIGIEAVIKKLHSEKEDDNMIESASKKFLNHYIYYLPQSHTMNKEVLEFQLNEVISRLLEKAEQCSDITFVDMEGKVNLTSRAILEEADLVVVNLSQDIRIIRHFFEHYQALIPKAIFLISKYDSRSKYNVKNIMRKYHISKENIAVIPYNVEYKDAISEGKVIEFIARNYNCKEEDDNYTFIREVRHATDILYQKSRNYQKEVLSV</sequence>